<dbReference type="Proteomes" id="UP000002016">
    <property type="component" value="Chromosome"/>
</dbReference>
<dbReference type="Gene3D" id="3.40.50.720">
    <property type="entry name" value="NAD(P)-binding Rossmann-like Domain"/>
    <property type="match status" value="1"/>
</dbReference>
<protein>
    <submittedName>
        <fullName evidence="2">CoA-binding domain protein</fullName>
    </submittedName>
</protein>
<accession>A8F5G7</accession>
<gene>
    <name evidence="2" type="ordered locus">Tlet_0835</name>
</gene>
<dbReference type="HOGENOM" id="CLU_112567_1_2_0"/>
<dbReference type="InterPro" id="IPR036291">
    <property type="entry name" value="NAD(P)-bd_dom_sf"/>
</dbReference>
<evidence type="ECO:0000313" key="3">
    <source>
        <dbReference type="Proteomes" id="UP000002016"/>
    </source>
</evidence>
<dbReference type="RefSeq" id="WP_012002882.1">
    <property type="nucleotide sequence ID" value="NC_009828.1"/>
</dbReference>
<dbReference type="EMBL" id="CP000812">
    <property type="protein sequence ID" value="ABV33401.1"/>
    <property type="molecule type" value="Genomic_DNA"/>
</dbReference>
<dbReference type="SMART" id="SM00881">
    <property type="entry name" value="CoA_binding"/>
    <property type="match status" value="1"/>
</dbReference>
<evidence type="ECO:0000259" key="1">
    <source>
        <dbReference type="SMART" id="SM00881"/>
    </source>
</evidence>
<dbReference type="STRING" id="416591.Tlet_0835"/>
<keyword evidence="3" id="KW-1185">Reference proteome</keyword>
<proteinExistence type="predicted"/>
<dbReference type="OrthoDB" id="9804695at2"/>
<dbReference type="AlphaFoldDB" id="A8F5G7"/>
<dbReference type="eggNOG" id="COG1832">
    <property type="taxonomic scope" value="Bacteria"/>
</dbReference>
<reference evidence="2 3" key="1">
    <citation type="submission" date="2007-08" db="EMBL/GenBank/DDBJ databases">
        <title>Complete sequence of Thermotoga lettingae TMO.</title>
        <authorList>
            <consortium name="US DOE Joint Genome Institute"/>
            <person name="Copeland A."/>
            <person name="Lucas S."/>
            <person name="Lapidus A."/>
            <person name="Barry K."/>
            <person name="Glavina del Rio T."/>
            <person name="Dalin E."/>
            <person name="Tice H."/>
            <person name="Pitluck S."/>
            <person name="Foster B."/>
            <person name="Bruce D."/>
            <person name="Schmutz J."/>
            <person name="Larimer F."/>
            <person name="Land M."/>
            <person name="Hauser L."/>
            <person name="Kyrpides N."/>
            <person name="Mikhailova N."/>
            <person name="Nelson K."/>
            <person name="Gogarten J.P."/>
            <person name="Noll K."/>
            <person name="Richardson P."/>
        </authorList>
    </citation>
    <scope>NUCLEOTIDE SEQUENCE [LARGE SCALE GENOMIC DNA]</scope>
    <source>
        <strain evidence="3">ATCC BAA-301 / DSM 14385 / NBRC 107922 / TMO</strain>
    </source>
</reference>
<dbReference type="SUPFAM" id="SSF51735">
    <property type="entry name" value="NAD(P)-binding Rossmann-fold domains"/>
    <property type="match status" value="1"/>
</dbReference>
<name>A8F5G7_PSELT</name>
<feature type="domain" description="CoA-binding" evidence="1">
    <location>
        <begin position="3"/>
        <end position="95"/>
    </location>
</feature>
<dbReference type="PANTHER" id="PTHR33303:SF2">
    <property type="entry name" value="COA-BINDING DOMAIN-CONTAINING PROTEIN"/>
    <property type="match status" value="1"/>
</dbReference>
<evidence type="ECO:0000313" key="2">
    <source>
        <dbReference type="EMBL" id="ABV33401.1"/>
    </source>
</evidence>
<sequence length="123" mass="14061">MDPRNYRKIAVIGASKNREKYGNKIVRDLRSKGFEVYPVNPKSDTIEGLKCFKNLEELPKDIELLVFVLPPDQGLEETQKALNLGFKRLWFQPGAGSKDIESFLKNNDAEYSMGKCIMIETSF</sequence>
<dbReference type="InterPro" id="IPR003781">
    <property type="entry name" value="CoA-bd"/>
</dbReference>
<reference evidence="2 3" key="2">
    <citation type="journal article" date="2009" name="Proc. Natl. Acad. Sci. U.S.A.">
        <title>On the chimeric nature, thermophilic origin, and phylogenetic placement of the Thermotogales.</title>
        <authorList>
            <person name="Zhaxybayeva O."/>
            <person name="Swithers K.S."/>
            <person name="Lapierre P."/>
            <person name="Fournier G.P."/>
            <person name="Bickhart D.M."/>
            <person name="DeBoy R.T."/>
            <person name="Nelson K.E."/>
            <person name="Nesbo C.L."/>
            <person name="Doolittle W.F."/>
            <person name="Gogarten J.P."/>
            <person name="Noll K.M."/>
        </authorList>
    </citation>
    <scope>NUCLEOTIDE SEQUENCE [LARGE SCALE GENOMIC DNA]</scope>
    <source>
        <strain evidence="3">ATCC BAA-301 / DSM 14385 / NBRC 107922 / TMO</strain>
    </source>
</reference>
<dbReference type="Pfam" id="PF13380">
    <property type="entry name" value="CoA_binding_2"/>
    <property type="match status" value="1"/>
</dbReference>
<dbReference type="KEGG" id="tle:Tlet_0835"/>
<dbReference type="PANTHER" id="PTHR33303">
    <property type="entry name" value="CYTOPLASMIC PROTEIN-RELATED"/>
    <property type="match status" value="1"/>
</dbReference>
<organism evidence="2 3">
    <name type="scientific">Pseudothermotoga lettingae (strain ATCC BAA-301 / DSM 14385 / NBRC 107922 / TMO)</name>
    <name type="common">Thermotoga lettingae</name>
    <dbReference type="NCBI Taxonomy" id="416591"/>
    <lineage>
        <taxon>Bacteria</taxon>
        <taxon>Thermotogati</taxon>
        <taxon>Thermotogota</taxon>
        <taxon>Thermotogae</taxon>
        <taxon>Thermotogales</taxon>
        <taxon>Thermotogaceae</taxon>
        <taxon>Pseudothermotoga</taxon>
    </lineage>
</organism>